<accession>A0ABV8H7Y2</accession>
<proteinExistence type="predicted"/>
<dbReference type="Gene3D" id="3.30.2310.20">
    <property type="entry name" value="RelE-like"/>
    <property type="match status" value="1"/>
</dbReference>
<dbReference type="EMBL" id="JBHSAS010000006">
    <property type="protein sequence ID" value="MFC4026386.1"/>
    <property type="molecule type" value="Genomic_DNA"/>
</dbReference>
<dbReference type="InterPro" id="IPR007712">
    <property type="entry name" value="RelE/ParE_toxin"/>
</dbReference>
<dbReference type="SUPFAM" id="SSF143011">
    <property type="entry name" value="RelE-like"/>
    <property type="match status" value="1"/>
</dbReference>
<dbReference type="Pfam" id="PF05016">
    <property type="entry name" value="ParE_toxin"/>
    <property type="match status" value="1"/>
</dbReference>
<evidence type="ECO:0000313" key="3">
    <source>
        <dbReference type="Proteomes" id="UP001595793"/>
    </source>
</evidence>
<keyword evidence="1" id="KW-1277">Toxin-antitoxin system</keyword>
<keyword evidence="3" id="KW-1185">Reference proteome</keyword>
<organism evidence="2 3">
    <name type="scientific">Zunongwangia endophytica</name>
    <dbReference type="NCBI Taxonomy" id="1808945"/>
    <lineage>
        <taxon>Bacteria</taxon>
        <taxon>Pseudomonadati</taxon>
        <taxon>Bacteroidota</taxon>
        <taxon>Flavobacteriia</taxon>
        <taxon>Flavobacteriales</taxon>
        <taxon>Flavobacteriaceae</taxon>
        <taxon>Zunongwangia</taxon>
    </lineage>
</organism>
<protein>
    <submittedName>
        <fullName evidence="2">Type II toxin-antitoxin system RelE/ParE family toxin</fullName>
    </submittedName>
</protein>
<dbReference type="Proteomes" id="UP001595793">
    <property type="component" value="Unassembled WGS sequence"/>
</dbReference>
<reference evidence="3" key="1">
    <citation type="journal article" date="2019" name="Int. J. Syst. Evol. Microbiol.">
        <title>The Global Catalogue of Microorganisms (GCM) 10K type strain sequencing project: providing services to taxonomists for standard genome sequencing and annotation.</title>
        <authorList>
            <consortium name="The Broad Institute Genomics Platform"/>
            <consortium name="The Broad Institute Genome Sequencing Center for Infectious Disease"/>
            <person name="Wu L."/>
            <person name="Ma J."/>
        </authorList>
    </citation>
    <scope>NUCLEOTIDE SEQUENCE [LARGE SCALE GENOMIC DNA]</scope>
    <source>
        <strain evidence="3">CECT 9128</strain>
    </source>
</reference>
<comment type="caution">
    <text evidence="2">The sequence shown here is derived from an EMBL/GenBank/DDBJ whole genome shotgun (WGS) entry which is preliminary data.</text>
</comment>
<sequence length="100" mass="11954">MVEIIWSDFAINSLKEIYDYYKSNVHLRIAKKIKSEILQTTNQLKTSPELGQIEFYLEELNRSHRYIISGNYKIIYRIKGNQVLINDVFDVRRNPDKMLD</sequence>
<name>A0ABV8H7Y2_9FLAO</name>
<evidence type="ECO:0000313" key="2">
    <source>
        <dbReference type="EMBL" id="MFC4026386.1"/>
    </source>
</evidence>
<evidence type="ECO:0000256" key="1">
    <source>
        <dbReference type="ARBA" id="ARBA00022649"/>
    </source>
</evidence>
<dbReference type="InterPro" id="IPR035093">
    <property type="entry name" value="RelE/ParE_toxin_dom_sf"/>
</dbReference>
<gene>
    <name evidence="2" type="ORF">ACFOS1_03145</name>
</gene>
<dbReference type="RefSeq" id="WP_290236255.1">
    <property type="nucleotide sequence ID" value="NZ_JAUFPZ010000002.1"/>
</dbReference>